<evidence type="ECO:0000313" key="2">
    <source>
        <dbReference type="EMBL" id="SSX26632.1"/>
    </source>
</evidence>
<dbReference type="VEuPathDB" id="VectorBase:CSON013715"/>
<protein>
    <submittedName>
        <fullName evidence="2">CSON013715 protein</fullName>
    </submittedName>
</protein>
<dbReference type="EMBL" id="UFQT01000700">
    <property type="protein sequence ID" value="SSX26632.1"/>
    <property type="molecule type" value="Genomic_DNA"/>
</dbReference>
<feature type="compositionally biased region" description="Polar residues" evidence="1">
    <location>
        <begin position="101"/>
        <end position="138"/>
    </location>
</feature>
<feature type="compositionally biased region" description="Low complexity" evidence="1">
    <location>
        <begin position="90"/>
        <end position="99"/>
    </location>
</feature>
<name>A0A336M8I5_CULSO</name>
<feature type="region of interest" description="Disordered" evidence="1">
    <location>
        <begin position="58"/>
        <end position="181"/>
    </location>
</feature>
<reference evidence="2" key="1">
    <citation type="submission" date="2018-07" db="EMBL/GenBank/DDBJ databases">
        <authorList>
            <person name="Quirk P.G."/>
            <person name="Krulwich T.A."/>
        </authorList>
    </citation>
    <scope>NUCLEOTIDE SEQUENCE</scope>
</reference>
<feature type="compositionally biased region" description="Basic and acidic residues" evidence="1">
    <location>
        <begin position="141"/>
        <end position="151"/>
    </location>
</feature>
<accession>A0A336M8I5</accession>
<organism evidence="2">
    <name type="scientific">Culicoides sonorensis</name>
    <name type="common">Biting midge</name>
    <dbReference type="NCBI Taxonomy" id="179676"/>
    <lineage>
        <taxon>Eukaryota</taxon>
        <taxon>Metazoa</taxon>
        <taxon>Ecdysozoa</taxon>
        <taxon>Arthropoda</taxon>
        <taxon>Hexapoda</taxon>
        <taxon>Insecta</taxon>
        <taxon>Pterygota</taxon>
        <taxon>Neoptera</taxon>
        <taxon>Endopterygota</taxon>
        <taxon>Diptera</taxon>
        <taxon>Nematocera</taxon>
        <taxon>Chironomoidea</taxon>
        <taxon>Ceratopogonidae</taxon>
        <taxon>Ceratopogoninae</taxon>
        <taxon>Culicoides</taxon>
        <taxon>Monoculicoides</taxon>
    </lineage>
</organism>
<feature type="compositionally biased region" description="Low complexity" evidence="1">
    <location>
        <begin position="64"/>
        <end position="81"/>
    </location>
</feature>
<sequence>MMPSPDEEQQCPKCDIMLCHEIGVISPISDLQPVSSRRIESVRRCLTFSDGFRSFRDADANYDSDTPSITTTISNDSNSPSRLLKKRELSSSSSSSAASVFSDNGLQSTQETLENSQKSSRHSSITPTQSQEISQATENEVDLKCTEEMPKSPKIAYLHNKRLRSTNSFRHDSTKKKRVKC</sequence>
<proteinExistence type="predicted"/>
<dbReference type="AlphaFoldDB" id="A0A336M8I5"/>
<gene>
    <name evidence="2" type="primary">CSON013715</name>
</gene>
<evidence type="ECO:0000256" key="1">
    <source>
        <dbReference type="SAM" id="MobiDB-lite"/>
    </source>
</evidence>